<protein>
    <recommendedName>
        <fullName evidence="3">Class II aldolase/adducin N-terminal domain-containing protein</fullName>
    </recommendedName>
</protein>
<dbReference type="EMBL" id="BAAANN010000012">
    <property type="protein sequence ID" value="GAA1960114.1"/>
    <property type="molecule type" value="Genomic_DNA"/>
</dbReference>
<reference evidence="4 5" key="1">
    <citation type="journal article" date="2019" name="Int. J. Syst. Evol. Microbiol.">
        <title>The Global Catalogue of Microorganisms (GCM) 10K type strain sequencing project: providing services to taxonomists for standard genome sequencing and annotation.</title>
        <authorList>
            <consortium name="The Broad Institute Genomics Platform"/>
            <consortium name="The Broad Institute Genome Sequencing Center for Infectious Disease"/>
            <person name="Wu L."/>
            <person name="Ma J."/>
        </authorList>
    </citation>
    <scope>NUCLEOTIDE SEQUENCE [LARGE SCALE GENOMIC DNA]</scope>
    <source>
        <strain evidence="4 5">JCM 14545</strain>
    </source>
</reference>
<evidence type="ECO:0000259" key="3">
    <source>
        <dbReference type="SMART" id="SM01007"/>
    </source>
</evidence>
<keyword evidence="5" id="KW-1185">Reference proteome</keyword>
<gene>
    <name evidence="4" type="ORF">GCM10009754_33340</name>
</gene>
<evidence type="ECO:0000313" key="4">
    <source>
        <dbReference type="EMBL" id="GAA1960114.1"/>
    </source>
</evidence>
<keyword evidence="2" id="KW-0456">Lyase</keyword>
<dbReference type="PANTHER" id="PTHR22789:SF0">
    <property type="entry name" value="3-OXO-TETRONATE 4-PHOSPHATE DECARBOXYLASE-RELATED"/>
    <property type="match status" value="1"/>
</dbReference>
<evidence type="ECO:0000256" key="2">
    <source>
        <dbReference type="ARBA" id="ARBA00023239"/>
    </source>
</evidence>
<dbReference type="SUPFAM" id="SSF53639">
    <property type="entry name" value="AraD/HMP-PK domain-like"/>
    <property type="match status" value="1"/>
</dbReference>
<comment type="caution">
    <text evidence="4">The sequence shown here is derived from an EMBL/GenBank/DDBJ whole genome shotgun (WGS) entry which is preliminary data.</text>
</comment>
<dbReference type="Gene3D" id="3.40.225.10">
    <property type="entry name" value="Class II aldolase/adducin N-terminal domain"/>
    <property type="match status" value="1"/>
</dbReference>
<evidence type="ECO:0000256" key="1">
    <source>
        <dbReference type="ARBA" id="ARBA00022723"/>
    </source>
</evidence>
<evidence type="ECO:0000313" key="5">
    <source>
        <dbReference type="Proteomes" id="UP001501116"/>
    </source>
</evidence>
<accession>A0ABN2QYU8</accession>
<feature type="domain" description="Class II aldolase/adducin N-terminal" evidence="3">
    <location>
        <begin position="7"/>
        <end position="216"/>
    </location>
</feature>
<dbReference type="RefSeq" id="WP_344418735.1">
    <property type="nucleotide sequence ID" value="NZ_BAAANN010000012.1"/>
</dbReference>
<dbReference type="InterPro" id="IPR050197">
    <property type="entry name" value="Aldolase_class_II_sugar_metab"/>
</dbReference>
<organism evidence="4 5">
    <name type="scientific">Amycolatopsis minnesotensis</name>
    <dbReference type="NCBI Taxonomy" id="337894"/>
    <lineage>
        <taxon>Bacteria</taxon>
        <taxon>Bacillati</taxon>
        <taxon>Actinomycetota</taxon>
        <taxon>Actinomycetes</taxon>
        <taxon>Pseudonocardiales</taxon>
        <taxon>Pseudonocardiaceae</taxon>
        <taxon>Amycolatopsis</taxon>
    </lineage>
</organism>
<proteinExistence type="predicted"/>
<sequence>MANDPIDELVELSQWLGAPERDLAILGEGNTSVSLAPGRLAVKASGAGLGKVEREHFVEVDPGRVLSILDRSEVGDEELAAHFADCRISGDRRPSIEVILHALAVRETGAKFVAHAHPTAVNGLLCSDRADALVAGHLFPDQVVVLGRHPLMVPYAGPGLELARTVKAALAGHFARHGAPPKILYLRNHGILALGETATDVRQTVEMTVKVARILTAALSVGQPAYLTGEQADRIEGREDEHHRRSVLARQR</sequence>
<dbReference type="SMART" id="SM01007">
    <property type="entry name" value="Aldolase_II"/>
    <property type="match status" value="1"/>
</dbReference>
<dbReference type="InterPro" id="IPR001303">
    <property type="entry name" value="Aldolase_II/adducin_N"/>
</dbReference>
<dbReference type="PANTHER" id="PTHR22789">
    <property type="entry name" value="FUCULOSE PHOSPHATE ALDOLASE"/>
    <property type="match status" value="1"/>
</dbReference>
<dbReference type="InterPro" id="IPR036409">
    <property type="entry name" value="Aldolase_II/adducin_N_sf"/>
</dbReference>
<name>A0ABN2QYU8_9PSEU</name>
<keyword evidence="1" id="KW-0479">Metal-binding</keyword>
<dbReference type="Pfam" id="PF00596">
    <property type="entry name" value="Aldolase_II"/>
    <property type="match status" value="1"/>
</dbReference>
<dbReference type="Proteomes" id="UP001501116">
    <property type="component" value="Unassembled WGS sequence"/>
</dbReference>